<sequence>MEEQVASKLNESLGSIVSQRHSYDAVYALLISWAETDDAKIADEVEAVRNLFERDFGFVVSEYAIPSDRSGANLQHTLTTLCMQNGEGKNNLLILYYAGHGDASPEKRRAVWAAKRVGGPTLNWYEVMPSAYAWGGDILMILDCCYALQASRDHDDRTVELLAASGLLEMTPPAGDWSFTTRFIRVVSEKLALLSSSPSASHPTEGYLTVEDIYAALLQLSGKDMVRTTPARLVLGGHGESIRLRPHKASIGTPAKPSAKPSTLLSLTISLTSSFDDKALQRFRKWLRTNMPSDVSAITVDQVFLRTELIQAWLQRPQKRGLKVAVADEMRARGYLDTVVLQPSVLEEHEDQRAEPEEAFQRLQSWNERVYGCIQSNILLNPAFSNPQELEGVRDDRQARELGLSEAAHLRLLNARLQAEFDYSSMSALPRGYVSELLDYGNLAAGRHRDSDSLLVVEKRRYGEGADPKDLVLSKIQKLSRLLSEVSSPAFHITRFVGYVDQPLHSQMGLVFEANIPATIPHRADMPPFMTLELCYRQEKLVPLETRFALALSLAKALSNLHAVGWLHKGLRSANVVFFASSHAAHLPGGKSRFDLTHPYLFGFDLSRHSADPSAGDREFRRGRQIYTHPRRWGVPREAFYAVHDIYALGVILLEVGCWRAAKGFDPANKGFSDVNDEAEIQERLVGSAETYLRHMAGGSYCRAVLACLTNGFEEEARDVQNPMRLHRAFEERVVRNLARGVVGIEER</sequence>
<name>A0AAV9G8W7_9PEZI</name>
<evidence type="ECO:0000259" key="1">
    <source>
        <dbReference type="PROSITE" id="PS50011"/>
    </source>
</evidence>
<feature type="domain" description="Protein kinase" evidence="1">
    <location>
        <begin position="423"/>
        <end position="748"/>
    </location>
</feature>
<dbReference type="GO" id="GO:0005524">
    <property type="term" value="F:ATP binding"/>
    <property type="evidence" value="ECO:0007669"/>
    <property type="project" value="InterPro"/>
</dbReference>
<dbReference type="InterPro" id="IPR000719">
    <property type="entry name" value="Prot_kinase_dom"/>
</dbReference>
<dbReference type="Gene3D" id="1.10.510.10">
    <property type="entry name" value="Transferase(Phosphotransferase) domain 1"/>
    <property type="match status" value="1"/>
</dbReference>
<dbReference type="Proteomes" id="UP001321760">
    <property type="component" value="Unassembled WGS sequence"/>
</dbReference>
<dbReference type="InterPro" id="IPR056002">
    <property type="entry name" value="DUF7580"/>
</dbReference>
<dbReference type="InterPro" id="IPR011009">
    <property type="entry name" value="Kinase-like_dom_sf"/>
</dbReference>
<organism evidence="2 3">
    <name type="scientific">Podospora aff. communis PSN243</name>
    <dbReference type="NCBI Taxonomy" id="3040156"/>
    <lineage>
        <taxon>Eukaryota</taxon>
        <taxon>Fungi</taxon>
        <taxon>Dikarya</taxon>
        <taxon>Ascomycota</taxon>
        <taxon>Pezizomycotina</taxon>
        <taxon>Sordariomycetes</taxon>
        <taxon>Sordariomycetidae</taxon>
        <taxon>Sordariales</taxon>
        <taxon>Podosporaceae</taxon>
        <taxon>Podospora</taxon>
    </lineage>
</organism>
<protein>
    <recommendedName>
        <fullName evidence="1">Protein kinase domain-containing protein</fullName>
    </recommendedName>
</protein>
<keyword evidence="3" id="KW-1185">Reference proteome</keyword>
<evidence type="ECO:0000313" key="2">
    <source>
        <dbReference type="EMBL" id="KAK4444820.1"/>
    </source>
</evidence>
<gene>
    <name evidence="2" type="ORF">QBC34DRAFT_414383</name>
</gene>
<proteinExistence type="predicted"/>
<dbReference type="PROSITE" id="PS50011">
    <property type="entry name" value="PROTEIN_KINASE_DOM"/>
    <property type="match status" value="1"/>
</dbReference>
<reference evidence="2" key="1">
    <citation type="journal article" date="2023" name="Mol. Phylogenet. Evol.">
        <title>Genome-scale phylogeny and comparative genomics of the fungal order Sordariales.</title>
        <authorList>
            <person name="Hensen N."/>
            <person name="Bonometti L."/>
            <person name="Westerberg I."/>
            <person name="Brannstrom I.O."/>
            <person name="Guillou S."/>
            <person name="Cros-Aarteil S."/>
            <person name="Calhoun S."/>
            <person name="Haridas S."/>
            <person name="Kuo A."/>
            <person name="Mondo S."/>
            <person name="Pangilinan J."/>
            <person name="Riley R."/>
            <person name="LaButti K."/>
            <person name="Andreopoulos B."/>
            <person name="Lipzen A."/>
            <person name="Chen C."/>
            <person name="Yan M."/>
            <person name="Daum C."/>
            <person name="Ng V."/>
            <person name="Clum A."/>
            <person name="Steindorff A."/>
            <person name="Ohm R.A."/>
            <person name="Martin F."/>
            <person name="Silar P."/>
            <person name="Natvig D.O."/>
            <person name="Lalanne C."/>
            <person name="Gautier V."/>
            <person name="Ament-Velasquez S.L."/>
            <person name="Kruys A."/>
            <person name="Hutchinson M.I."/>
            <person name="Powell A.J."/>
            <person name="Barry K."/>
            <person name="Miller A.N."/>
            <person name="Grigoriev I.V."/>
            <person name="Debuchy R."/>
            <person name="Gladieux P."/>
            <person name="Hiltunen Thoren M."/>
            <person name="Johannesson H."/>
        </authorList>
    </citation>
    <scope>NUCLEOTIDE SEQUENCE</scope>
    <source>
        <strain evidence="2">PSN243</strain>
    </source>
</reference>
<dbReference type="AlphaFoldDB" id="A0AAV9G8W7"/>
<dbReference type="EMBL" id="MU865972">
    <property type="protein sequence ID" value="KAK4444820.1"/>
    <property type="molecule type" value="Genomic_DNA"/>
</dbReference>
<dbReference type="SUPFAM" id="SSF56112">
    <property type="entry name" value="Protein kinase-like (PK-like)"/>
    <property type="match status" value="1"/>
</dbReference>
<dbReference type="Pfam" id="PF24476">
    <property type="entry name" value="DUF7580"/>
    <property type="match status" value="1"/>
</dbReference>
<accession>A0AAV9G8W7</accession>
<dbReference type="GO" id="GO:0004672">
    <property type="term" value="F:protein kinase activity"/>
    <property type="evidence" value="ECO:0007669"/>
    <property type="project" value="InterPro"/>
</dbReference>
<dbReference type="PANTHER" id="PTHR37542">
    <property type="entry name" value="HELO DOMAIN-CONTAINING PROTEIN-RELATED"/>
    <property type="match status" value="1"/>
</dbReference>
<comment type="caution">
    <text evidence="2">The sequence shown here is derived from an EMBL/GenBank/DDBJ whole genome shotgun (WGS) entry which is preliminary data.</text>
</comment>
<reference evidence="2" key="2">
    <citation type="submission" date="2023-05" db="EMBL/GenBank/DDBJ databases">
        <authorList>
            <consortium name="Lawrence Berkeley National Laboratory"/>
            <person name="Steindorff A."/>
            <person name="Hensen N."/>
            <person name="Bonometti L."/>
            <person name="Westerberg I."/>
            <person name="Brannstrom I.O."/>
            <person name="Guillou S."/>
            <person name="Cros-Aarteil S."/>
            <person name="Calhoun S."/>
            <person name="Haridas S."/>
            <person name="Kuo A."/>
            <person name="Mondo S."/>
            <person name="Pangilinan J."/>
            <person name="Riley R."/>
            <person name="Labutti K."/>
            <person name="Andreopoulos B."/>
            <person name="Lipzen A."/>
            <person name="Chen C."/>
            <person name="Yanf M."/>
            <person name="Daum C."/>
            <person name="Ng V."/>
            <person name="Clum A."/>
            <person name="Ohm R."/>
            <person name="Martin F."/>
            <person name="Silar P."/>
            <person name="Natvig D."/>
            <person name="Lalanne C."/>
            <person name="Gautier V."/>
            <person name="Ament-Velasquez S.L."/>
            <person name="Kruys A."/>
            <person name="Hutchinson M.I."/>
            <person name="Powell A.J."/>
            <person name="Barry K."/>
            <person name="Miller A.N."/>
            <person name="Grigoriev I.V."/>
            <person name="Debuchy R."/>
            <person name="Gladieux P."/>
            <person name="Thoren M.H."/>
            <person name="Johannesson H."/>
        </authorList>
    </citation>
    <scope>NUCLEOTIDE SEQUENCE</scope>
    <source>
        <strain evidence="2">PSN243</strain>
    </source>
</reference>
<evidence type="ECO:0000313" key="3">
    <source>
        <dbReference type="Proteomes" id="UP001321760"/>
    </source>
</evidence>
<dbReference type="PANTHER" id="PTHR37542:SF3">
    <property type="entry name" value="PRION-INHIBITION AND PROPAGATION HELO DOMAIN-CONTAINING PROTEIN"/>
    <property type="match status" value="1"/>
</dbReference>